<dbReference type="SUPFAM" id="SSF53822">
    <property type="entry name" value="Periplasmic binding protein-like I"/>
    <property type="match status" value="1"/>
</dbReference>
<evidence type="ECO:0000313" key="6">
    <source>
        <dbReference type="EMBL" id="AFI69380.1"/>
    </source>
</evidence>
<dbReference type="EMBL" id="CP002834">
    <property type="protein sequence ID" value="AFI69380.1"/>
    <property type="molecule type" value="Genomic_DNA"/>
</dbReference>
<comment type="subcellular location">
    <subcellularLocation>
        <location evidence="1">Cell envelope</location>
    </subcellularLocation>
</comment>
<evidence type="ECO:0000259" key="5">
    <source>
        <dbReference type="Pfam" id="PF13407"/>
    </source>
</evidence>
<evidence type="ECO:0000256" key="3">
    <source>
        <dbReference type="ARBA" id="ARBA00022729"/>
    </source>
</evidence>
<protein>
    <submittedName>
        <fullName evidence="6">Ribose transport ATP-binding protein rbsA</fullName>
    </submittedName>
</protein>
<feature type="signal peptide" evidence="4">
    <location>
        <begin position="1"/>
        <end position="29"/>
    </location>
</feature>
<gene>
    <name evidence="6" type="ordered locus">BP1026B_II1130</name>
</gene>
<dbReference type="GO" id="GO:0030313">
    <property type="term" value="C:cell envelope"/>
    <property type="evidence" value="ECO:0007669"/>
    <property type="project" value="UniProtKB-SubCell"/>
</dbReference>
<dbReference type="AlphaFoldDB" id="A0A0H3HX61"/>
<dbReference type="KEGG" id="bpz:BP1026B_II1130"/>
<proteinExistence type="inferred from homology"/>
<dbReference type="PANTHER" id="PTHR46847:SF1">
    <property type="entry name" value="D-ALLOSE-BINDING PERIPLASMIC PROTEIN-RELATED"/>
    <property type="match status" value="1"/>
</dbReference>
<evidence type="ECO:0000256" key="1">
    <source>
        <dbReference type="ARBA" id="ARBA00004196"/>
    </source>
</evidence>
<dbReference type="Gene3D" id="3.40.50.2300">
    <property type="match status" value="2"/>
</dbReference>
<accession>A0A0H3HX61</accession>
<dbReference type="Pfam" id="PF13407">
    <property type="entry name" value="Peripla_BP_4"/>
    <property type="match status" value="1"/>
</dbReference>
<feature type="domain" description="Periplasmic binding protein" evidence="5">
    <location>
        <begin position="54"/>
        <end position="311"/>
    </location>
</feature>
<dbReference type="PANTHER" id="PTHR46847">
    <property type="entry name" value="D-ALLOSE-BINDING PERIPLASMIC PROTEIN-RELATED"/>
    <property type="match status" value="1"/>
</dbReference>
<dbReference type="Proteomes" id="UP000010087">
    <property type="component" value="Chromosome 2"/>
</dbReference>
<feature type="chain" id="PRO_5002611707" evidence="4">
    <location>
        <begin position="30"/>
        <end position="349"/>
    </location>
</feature>
<evidence type="ECO:0000313" key="7">
    <source>
        <dbReference type="Proteomes" id="UP000010087"/>
    </source>
</evidence>
<dbReference type="GO" id="GO:0030246">
    <property type="term" value="F:carbohydrate binding"/>
    <property type="evidence" value="ECO:0007669"/>
    <property type="project" value="UniProtKB-ARBA"/>
</dbReference>
<dbReference type="CDD" id="cd06305">
    <property type="entry name" value="PBP1_methylthioribose_binding-like"/>
    <property type="match status" value="1"/>
</dbReference>
<name>A0A0H3HX61_BURP2</name>
<dbReference type="PATRIC" id="fig|884204.3.peg.5406"/>
<evidence type="ECO:0000256" key="2">
    <source>
        <dbReference type="ARBA" id="ARBA00007639"/>
    </source>
</evidence>
<organism evidence="6 7">
    <name type="scientific">Burkholderia pseudomallei (strain 1026b)</name>
    <dbReference type="NCBI Taxonomy" id="884204"/>
    <lineage>
        <taxon>Bacteria</taxon>
        <taxon>Pseudomonadati</taxon>
        <taxon>Pseudomonadota</taxon>
        <taxon>Betaproteobacteria</taxon>
        <taxon>Burkholderiales</taxon>
        <taxon>Burkholderiaceae</taxon>
        <taxon>Burkholderia</taxon>
        <taxon>pseudomallei group</taxon>
    </lineage>
</organism>
<reference evidence="6 7" key="1">
    <citation type="journal article" date="2012" name="PLoS ONE">
        <title>Evolution of Burkholderia pseudomallei in recurrent melioidosis.</title>
        <authorList>
            <person name="Hayden H.S."/>
            <person name="Lim R."/>
            <person name="Brittnacher M.J."/>
            <person name="Sims E.H."/>
            <person name="Ramage E.R."/>
            <person name="Fong C."/>
            <person name="Wu Z."/>
            <person name="Crist E."/>
            <person name="Chang J."/>
            <person name="Zhou Y."/>
            <person name="Radey M."/>
            <person name="Rohmer L."/>
            <person name="Haugen E."/>
            <person name="Gillett W."/>
            <person name="Wuthiekanun V."/>
            <person name="Peacock S.J."/>
            <person name="Kaul R."/>
            <person name="Miller S.I."/>
            <person name="Manoil C."/>
            <person name="Jacobs M.A."/>
        </authorList>
    </citation>
    <scope>NUCLEOTIDE SEQUENCE [LARGE SCALE GENOMIC DNA]</scope>
    <source>
        <strain evidence="6 7">1026b</strain>
    </source>
</reference>
<keyword evidence="6" id="KW-0547">Nucleotide-binding</keyword>
<dbReference type="InterPro" id="IPR025997">
    <property type="entry name" value="SBP_2_dom"/>
</dbReference>
<comment type="similarity">
    <text evidence="2">Belongs to the bacterial solute-binding protein 2 family.</text>
</comment>
<evidence type="ECO:0000256" key="4">
    <source>
        <dbReference type="SAM" id="SignalP"/>
    </source>
</evidence>
<keyword evidence="3 4" id="KW-0732">Signal</keyword>
<dbReference type="InterPro" id="IPR028082">
    <property type="entry name" value="Peripla_BP_I"/>
</dbReference>
<dbReference type="GO" id="GO:0005524">
    <property type="term" value="F:ATP binding"/>
    <property type="evidence" value="ECO:0007669"/>
    <property type="project" value="UniProtKB-KW"/>
</dbReference>
<sequence>MPRPLPSLARLLSMLFAVALAIGAAPACASPAAGAAPPGPRAGHAPLSLAGKRIGITAAGTDHYWDLQAYQGAVDEVKRLGGTPIALDAGRNDSRQIAQIQTLIAQQPDAIIEQLGTASVLEPWLRKIRQAGIPLFTIDTASPSSLNVVTSDNFAIGSQLALKLVNDIRGEGNVLVFNGFYGVPVCAIRYDQLKAVLKWYPKVKIIEPELRDVIPNTAQNAYAQISQLLQKYPKGTISAIWAAWDIPQVGATQAVDAAGRREIRTYAVDGSPEAVALVRNPTSSAAAVVAQQPALIGRTAVRNVARYLAGDRSLPAYTFVPSVLVTKDDAGVARPALGQTPAAAGLARR</sequence>
<keyword evidence="6" id="KW-0067">ATP-binding</keyword>